<dbReference type="RefSeq" id="WP_254292131.1">
    <property type="nucleotide sequence ID" value="NZ_JAMLDX010000003.1"/>
</dbReference>
<organism evidence="2 3">
    <name type="scientific">Sphingomonas tagetis</name>
    <dbReference type="NCBI Taxonomy" id="2949092"/>
    <lineage>
        <taxon>Bacteria</taxon>
        <taxon>Pseudomonadati</taxon>
        <taxon>Pseudomonadota</taxon>
        <taxon>Alphaproteobacteria</taxon>
        <taxon>Sphingomonadales</taxon>
        <taxon>Sphingomonadaceae</taxon>
        <taxon>Sphingomonas</taxon>
    </lineage>
</organism>
<proteinExistence type="predicted"/>
<keyword evidence="3" id="KW-1185">Reference proteome</keyword>
<protein>
    <submittedName>
        <fullName evidence="2">Uncharacterized protein</fullName>
    </submittedName>
</protein>
<keyword evidence="1" id="KW-1133">Transmembrane helix</keyword>
<comment type="caution">
    <text evidence="2">The sequence shown here is derived from an EMBL/GenBank/DDBJ whole genome shotgun (WGS) entry which is preliminary data.</text>
</comment>
<accession>A0A9X2HJ30</accession>
<feature type="transmembrane region" description="Helical" evidence="1">
    <location>
        <begin position="20"/>
        <end position="45"/>
    </location>
</feature>
<evidence type="ECO:0000256" key="1">
    <source>
        <dbReference type="SAM" id="Phobius"/>
    </source>
</evidence>
<keyword evidence="1" id="KW-0472">Membrane</keyword>
<dbReference type="EMBL" id="JAMLDX010000003">
    <property type="protein sequence ID" value="MCP3730019.1"/>
    <property type="molecule type" value="Genomic_DNA"/>
</dbReference>
<dbReference type="Proteomes" id="UP001139451">
    <property type="component" value="Unassembled WGS sequence"/>
</dbReference>
<evidence type="ECO:0000313" key="3">
    <source>
        <dbReference type="Proteomes" id="UP001139451"/>
    </source>
</evidence>
<name>A0A9X2HJ30_9SPHN</name>
<evidence type="ECO:0000313" key="2">
    <source>
        <dbReference type="EMBL" id="MCP3730019.1"/>
    </source>
</evidence>
<sequence>MDQPDRPTSARRRFHAVRFVHVAALCAILCWLISNAITRTTALLAPLALFVSGQDCPKPDSVRPPASAAALVAPLACALLKVR</sequence>
<dbReference type="AlphaFoldDB" id="A0A9X2HJ30"/>
<reference evidence="2" key="1">
    <citation type="submission" date="2022-05" db="EMBL/GenBank/DDBJ databases">
        <title>Sphingomonas sp. strain MG17 Genome sequencing and assembly.</title>
        <authorList>
            <person name="Kim I."/>
        </authorList>
    </citation>
    <scope>NUCLEOTIDE SEQUENCE</scope>
    <source>
        <strain evidence="2">MG17</strain>
    </source>
</reference>
<keyword evidence="1" id="KW-0812">Transmembrane</keyword>
<gene>
    <name evidence="2" type="ORF">M9978_06215</name>
</gene>